<evidence type="ECO:0000256" key="4">
    <source>
        <dbReference type="ARBA" id="ARBA00022989"/>
    </source>
</evidence>
<dbReference type="SUPFAM" id="SSF103506">
    <property type="entry name" value="Mitochondrial carrier"/>
    <property type="match status" value="1"/>
</dbReference>
<reference evidence="9" key="1">
    <citation type="submission" date="2021-06" db="EMBL/GenBank/DDBJ databases">
        <authorList>
            <person name="Kallberg Y."/>
            <person name="Tangrot J."/>
            <person name="Rosling A."/>
        </authorList>
    </citation>
    <scope>NUCLEOTIDE SEQUENCE</scope>
    <source>
        <strain evidence="9">FL130A</strain>
    </source>
</reference>
<comment type="similarity">
    <text evidence="7">Belongs to the mitochondrial carrier (TC 2.A.29) family.</text>
</comment>
<proteinExistence type="inferred from homology"/>
<dbReference type="InterPro" id="IPR018108">
    <property type="entry name" value="MCP_transmembrane"/>
</dbReference>
<keyword evidence="10" id="KW-1185">Reference proteome</keyword>
<dbReference type="Proteomes" id="UP000789508">
    <property type="component" value="Unassembled WGS sequence"/>
</dbReference>
<accession>A0A9N8VRN3</accession>
<dbReference type="Pfam" id="PF00153">
    <property type="entry name" value="Mito_carr"/>
    <property type="match status" value="1"/>
</dbReference>
<keyword evidence="2 6" id="KW-0812">Transmembrane</keyword>
<evidence type="ECO:0000256" key="2">
    <source>
        <dbReference type="ARBA" id="ARBA00022692"/>
    </source>
</evidence>
<evidence type="ECO:0000256" key="5">
    <source>
        <dbReference type="ARBA" id="ARBA00023136"/>
    </source>
</evidence>
<feature type="repeat" description="Solcar" evidence="6">
    <location>
        <begin position="234"/>
        <end position="326"/>
    </location>
</feature>
<protein>
    <submittedName>
        <fullName evidence="9">12788_t:CDS:1</fullName>
    </submittedName>
</protein>
<evidence type="ECO:0000256" key="3">
    <source>
        <dbReference type="ARBA" id="ARBA00022737"/>
    </source>
</evidence>
<feature type="region of interest" description="Disordered" evidence="8">
    <location>
        <begin position="104"/>
        <end position="148"/>
    </location>
</feature>
<evidence type="ECO:0000313" key="10">
    <source>
        <dbReference type="Proteomes" id="UP000789508"/>
    </source>
</evidence>
<feature type="compositionally biased region" description="Acidic residues" evidence="8">
    <location>
        <begin position="113"/>
        <end position="125"/>
    </location>
</feature>
<feature type="repeat" description="Solcar" evidence="6">
    <location>
        <begin position="333"/>
        <end position="434"/>
    </location>
</feature>
<dbReference type="OrthoDB" id="77989at2759"/>
<comment type="caution">
    <text evidence="9">The sequence shown here is derived from an EMBL/GenBank/DDBJ whole genome shotgun (WGS) entry which is preliminary data.</text>
</comment>
<keyword evidence="4" id="KW-1133">Transmembrane helix</keyword>
<gene>
    <name evidence="9" type="ORF">ALEPTO_LOCUS1399</name>
</gene>
<evidence type="ECO:0000256" key="1">
    <source>
        <dbReference type="ARBA" id="ARBA00004141"/>
    </source>
</evidence>
<name>A0A9N8VRN3_9GLOM</name>
<dbReference type="InterPro" id="IPR023395">
    <property type="entry name" value="MCP_dom_sf"/>
</dbReference>
<sequence>MSAVPETTPKYTYTPFPQSTTVHPLRPYYNPTDVQHFYTPSLGNATSNLDDKTQKHGQINADSENAVKTFAGFATLKFFSSAFSEPFDVAKTLLQVQYLPNEDVVPLPPEIAPESEEELTDDEEFYNGHQRSTQPLATESRRNRSSDNQGYLVNTNVYDEATRPIYMLPPLEKGVWNTIQLLTKHKTEGFFSLWKGQLTNWIYEMSHLFVQSTIEGVLNDVFDLYDDTIPLVYLDRVGPNIATLVASHVFAGVILSPLELVKTRLIVQTASPLHKKYNGTFDCIRTIIAEEGFTSLYWSHNLLPSIVYHAISPLMECTIPLIIDRIFHISSADSPVLYGLARLGLHTLKLLITLPLETVRKRLQCQIRSRTPGKRFETIVQTRQAPYLGILDCIYRIILEEGISQRYVPNQKRRRQRSWFDNYGIGSLYAGFEMHFLSSFTLFLFTAVNGVEDDFEDF</sequence>
<dbReference type="Gene3D" id="1.50.40.10">
    <property type="entry name" value="Mitochondrial carrier domain"/>
    <property type="match status" value="1"/>
</dbReference>
<dbReference type="GO" id="GO:0016020">
    <property type="term" value="C:membrane"/>
    <property type="evidence" value="ECO:0007669"/>
    <property type="project" value="UniProtKB-SubCell"/>
</dbReference>
<comment type="subcellular location">
    <subcellularLocation>
        <location evidence="1">Membrane</location>
        <topology evidence="1">Multi-pass membrane protein</topology>
    </subcellularLocation>
</comment>
<evidence type="ECO:0000256" key="8">
    <source>
        <dbReference type="SAM" id="MobiDB-lite"/>
    </source>
</evidence>
<evidence type="ECO:0000256" key="7">
    <source>
        <dbReference type="RuleBase" id="RU000488"/>
    </source>
</evidence>
<dbReference type="PANTHER" id="PTHR24089">
    <property type="entry name" value="SOLUTE CARRIER FAMILY 25"/>
    <property type="match status" value="1"/>
</dbReference>
<evidence type="ECO:0000256" key="6">
    <source>
        <dbReference type="PROSITE-ProRule" id="PRU00282"/>
    </source>
</evidence>
<keyword evidence="3" id="KW-0677">Repeat</keyword>
<dbReference type="AlphaFoldDB" id="A0A9N8VRN3"/>
<evidence type="ECO:0000313" key="9">
    <source>
        <dbReference type="EMBL" id="CAG8458319.1"/>
    </source>
</evidence>
<keyword evidence="5 6" id="KW-0472">Membrane</keyword>
<dbReference type="EMBL" id="CAJVPS010000151">
    <property type="protein sequence ID" value="CAG8458319.1"/>
    <property type="molecule type" value="Genomic_DNA"/>
</dbReference>
<keyword evidence="7" id="KW-0813">Transport</keyword>
<organism evidence="9 10">
    <name type="scientific">Ambispora leptoticha</name>
    <dbReference type="NCBI Taxonomy" id="144679"/>
    <lineage>
        <taxon>Eukaryota</taxon>
        <taxon>Fungi</taxon>
        <taxon>Fungi incertae sedis</taxon>
        <taxon>Mucoromycota</taxon>
        <taxon>Glomeromycotina</taxon>
        <taxon>Glomeromycetes</taxon>
        <taxon>Archaeosporales</taxon>
        <taxon>Ambisporaceae</taxon>
        <taxon>Ambispora</taxon>
    </lineage>
</organism>
<dbReference type="PROSITE" id="PS50920">
    <property type="entry name" value="SOLCAR"/>
    <property type="match status" value="2"/>
</dbReference>